<feature type="compositionally biased region" description="Basic and acidic residues" evidence="1">
    <location>
        <begin position="445"/>
        <end position="457"/>
    </location>
</feature>
<dbReference type="OrthoDB" id="1922570at2759"/>
<gene>
    <name evidence="3" type="ORF">PVAP13_9KG030396</name>
</gene>
<dbReference type="PANTHER" id="PTHR36011">
    <property type="entry name" value="BAT2 DOMAIN PROTEIN"/>
    <property type="match status" value="1"/>
</dbReference>
<proteinExistence type="predicted"/>
<accession>A0A8T0NCV9</accession>
<dbReference type="PANTHER" id="PTHR36011:SF1">
    <property type="entry name" value="BAT2 DOMAIN PROTEIN"/>
    <property type="match status" value="1"/>
</dbReference>
<dbReference type="Proteomes" id="UP000823388">
    <property type="component" value="Chromosome 9K"/>
</dbReference>
<feature type="region of interest" description="Disordered" evidence="1">
    <location>
        <begin position="277"/>
        <end position="298"/>
    </location>
</feature>
<feature type="region of interest" description="Disordered" evidence="1">
    <location>
        <begin position="1"/>
        <end position="34"/>
    </location>
</feature>
<protein>
    <recommendedName>
        <fullName evidence="2">DUF7798 domain-containing protein</fullName>
    </recommendedName>
</protein>
<evidence type="ECO:0000256" key="1">
    <source>
        <dbReference type="SAM" id="MobiDB-lite"/>
    </source>
</evidence>
<feature type="compositionally biased region" description="Basic and acidic residues" evidence="1">
    <location>
        <begin position="68"/>
        <end position="94"/>
    </location>
</feature>
<keyword evidence="4" id="KW-1185">Reference proteome</keyword>
<dbReference type="Pfam" id="PF25074">
    <property type="entry name" value="DUF7798"/>
    <property type="match status" value="1"/>
</dbReference>
<evidence type="ECO:0000313" key="3">
    <source>
        <dbReference type="EMBL" id="KAG2546032.1"/>
    </source>
</evidence>
<evidence type="ECO:0000313" key="4">
    <source>
        <dbReference type="Proteomes" id="UP000823388"/>
    </source>
</evidence>
<feature type="region of interest" description="Disordered" evidence="1">
    <location>
        <begin position="50"/>
        <end position="95"/>
    </location>
</feature>
<dbReference type="AlphaFoldDB" id="A0A8T0NCV9"/>
<comment type="caution">
    <text evidence="3">The sequence shown here is derived from an EMBL/GenBank/DDBJ whole genome shotgun (WGS) entry which is preliminary data.</text>
</comment>
<organism evidence="3 4">
    <name type="scientific">Panicum virgatum</name>
    <name type="common">Blackwell switchgrass</name>
    <dbReference type="NCBI Taxonomy" id="38727"/>
    <lineage>
        <taxon>Eukaryota</taxon>
        <taxon>Viridiplantae</taxon>
        <taxon>Streptophyta</taxon>
        <taxon>Embryophyta</taxon>
        <taxon>Tracheophyta</taxon>
        <taxon>Spermatophyta</taxon>
        <taxon>Magnoliopsida</taxon>
        <taxon>Liliopsida</taxon>
        <taxon>Poales</taxon>
        <taxon>Poaceae</taxon>
        <taxon>PACMAD clade</taxon>
        <taxon>Panicoideae</taxon>
        <taxon>Panicodae</taxon>
        <taxon>Paniceae</taxon>
        <taxon>Panicinae</taxon>
        <taxon>Panicum</taxon>
        <taxon>Panicum sect. Hiantes</taxon>
    </lineage>
</organism>
<feature type="compositionally biased region" description="Basic and acidic residues" evidence="1">
    <location>
        <begin position="285"/>
        <end position="294"/>
    </location>
</feature>
<reference evidence="3" key="1">
    <citation type="submission" date="2020-05" db="EMBL/GenBank/DDBJ databases">
        <title>WGS assembly of Panicum virgatum.</title>
        <authorList>
            <person name="Lovell J.T."/>
            <person name="Jenkins J."/>
            <person name="Shu S."/>
            <person name="Juenger T.E."/>
            <person name="Schmutz J."/>
        </authorList>
    </citation>
    <scope>NUCLEOTIDE SEQUENCE</scope>
    <source>
        <strain evidence="3">AP13</strain>
    </source>
</reference>
<dbReference type="EMBL" id="CM029053">
    <property type="protein sequence ID" value="KAG2546032.1"/>
    <property type="molecule type" value="Genomic_DNA"/>
</dbReference>
<evidence type="ECO:0000259" key="2">
    <source>
        <dbReference type="Pfam" id="PF25074"/>
    </source>
</evidence>
<feature type="compositionally biased region" description="Pro residues" evidence="1">
    <location>
        <begin position="1"/>
        <end position="13"/>
    </location>
</feature>
<feature type="domain" description="DUF7798" evidence="2">
    <location>
        <begin position="218"/>
        <end position="490"/>
    </location>
</feature>
<sequence length="493" mass="53399">MSAELPPPAPAPPAQAADKRQPAEQEAGGWGGWGLSIFSEISRSAVEVAKSAIADIQQPPEQDTGPDSGEKEKEKEPEGEEEERRKAALDKLENASEDSILGQGLKAFDSSVETITTGTWQALGTAWKSGSLFVQKLENSASSLAETIQQGELPAKASAIAPTILETGKSFTARGMEVLERVGKETMEFIVEETGMEVDKGSTGEGDQQTEEEQFEEVSFDRCFYIYGGPDQLEELEALSSHYALLFNRKKGKLNAEQKTYYDGKLKEIQQMFGLSTNAEEDGPDSDKGKKIESADTDADAEMKKLCETSVSKAAKMAAGFTTALGGLSPNEIIKRTTNRLETIHSEGVHRLSEMCCLAVSQFLALGKSVISATNKSKNEEDDENNIKIDWPEDPISKAKIIRWKAQSISVDMEKVSTSFATGISDVAEAYAAAIQNALADKQDDLPNQKSVQEKAKSISNHLNSDQTSAVSKLQDALQYLAYVIVCTSMPSA</sequence>
<feature type="region of interest" description="Disordered" evidence="1">
    <location>
        <begin position="445"/>
        <end position="465"/>
    </location>
</feature>
<name>A0A8T0NCV9_PANVG</name>
<dbReference type="InterPro" id="IPR056700">
    <property type="entry name" value="DUF7798"/>
</dbReference>